<protein>
    <submittedName>
        <fullName evidence="2">Uncharacterized protein</fullName>
    </submittedName>
</protein>
<feature type="region of interest" description="Disordered" evidence="1">
    <location>
        <begin position="97"/>
        <end position="196"/>
    </location>
</feature>
<evidence type="ECO:0000256" key="1">
    <source>
        <dbReference type="SAM" id="MobiDB-lite"/>
    </source>
</evidence>
<organism evidence="2 3">
    <name type="scientific">Rhizophlyctis rosea</name>
    <dbReference type="NCBI Taxonomy" id="64517"/>
    <lineage>
        <taxon>Eukaryota</taxon>
        <taxon>Fungi</taxon>
        <taxon>Fungi incertae sedis</taxon>
        <taxon>Chytridiomycota</taxon>
        <taxon>Chytridiomycota incertae sedis</taxon>
        <taxon>Chytridiomycetes</taxon>
        <taxon>Rhizophlyctidales</taxon>
        <taxon>Rhizophlyctidaceae</taxon>
        <taxon>Rhizophlyctis</taxon>
    </lineage>
</organism>
<accession>A0AAD5S4G2</accession>
<dbReference type="PANTHER" id="PTHR34008:SF2">
    <property type="entry name" value="REPETITIVE PROLINE-RICH CELL WALL PROTEIN 1"/>
    <property type="match status" value="1"/>
</dbReference>
<reference evidence="2" key="1">
    <citation type="submission" date="2020-05" db="EMBL/GenBank/DDBJ databases">
        <title>Phylogenomic resolution of chytrid fungi.</title>
        <authorList>
            <person name="Stajich J.E."/>
            <person name="Amses K."/>
            <person name="Simmons R."/>
            <person name="Seto K."/>
            <person name="Myers J."/>
            <person name="Bonds A."/>
            <person name="Quandt C.A."/>
            <person name="Barry K."/>
            <person name="Liu P."/>
            <person name="Grigoriev I."/>
            <person name="Longcore J.E."/>
            <person name="James T.Y."/>
        </authorList>
    </citation>
    <scope>NUCLEOTIDE SEQUENCE</scope>
    <source>
        <strain evidence="2">JEL0318</strain>
    </source>
</reference>
<name>A0AAD5S4G2_9FUNG</name>
<dbReference type="PANTHER" id="PTHR34008">
    <property type="entry name" value="REPETITIVE PROLINE-RICH CELL WALL PROTEIN 1"/>
    <property type="match status" value="1"/>
</dbReference>
<evidence type="ECO:0000313" key="2">
    <source>
        <dbReference type="EMBL" id="KAJ3044760.1"/>
    </source>
</evidence>
<proteinExistence type="predicted"/>
<keyword evidence="3" id="KW-1185">Reference proteome</keyword>
<dbReference type="EMBL" id="JADGJD010001272">
    <property type="protein sequence ID" value="KAJ3044760.1"/>
    <property type="molecule type" value="Genomic_DNA"/>
</dbReference>
<feature type="compositionally biased region" description="Pro residues" evidence="1">
    <location>
        <begin position="116"/>
        <end position="158"/>
    </location>
</feature>
<feature type="compositionally biased region" description="Pro residues" evidence="1">
    <location>
        <begin position="166"/>
        <end position="196"/>
    </location>
</feature>
<dbReference type="AlphaFoldDB" id="A0AAD5S4G2"/>
<evidence type="ECO:0000313" key="3">
    <source>
        <dbReference type="Proteomes" id="UP001212841"/>
    </source>
</evidence>
<sequence length="495" mass="53587">METFDLVVPREGKTPVTLKSLDWASIQRIAEMKGFNVVVYIPSNSNEDIAAYPIEYSRPPHNNTGHLELRALGTDAVQALKIVYEGIAAEHANQLMQEEENAAPPPPSAASVPLPAVSPPAVSPPAVSPPAVSPPAVSPPADQPPAVQPPADQPPAIQPPAAQSPAAPPIPTPQAPLPIPAPQAPPPVALTDAPPPVAVLPAGPDNEEERHMVRVGRKLVGLTVAEMFAKLSTEIGELRAEVRGMRSQLHTYSHNVARVHEIAAKADFVRFVERKFGVEILLPVTGKDLLKIRAFTQEQETNYLAIYNCLPDMPPNVPEERRRMFEQYGSVKNPLATTHEVDIVIKFRYKDVTEVAGARSYVSPSVSKADLAVEDAEERQRHQFHGIAVAEVSLSDAITSHADSFTCSFTTQADDITPSIMLVAKLLQLEREVNALNVYYKADVVRVAAVLSPSFRRTTGQVARSLLGKVFEGGAKSMPKLKSLHEKGMLYLIGT</sequence>
<comment type="caution">
    <text evidence="2">The sequence shown here is derived from an EMBL/GenBank/DDBJ whole genome shotgun (WGS) entry which is preliminary data.</text>
</comment>
<gene>
    <name evidence="2" type="ORF">HK097_001381</name>
</gene>
<dbReference type="Proteomes" id="UP001212841">
    <property type="component" value="Unassembled WGS sequence"/>
</dbReference>